<evidence type="ECO:0000256" key="7">
    <source>
        <dbReference type="ARBA" id="ARBA00023295"/>
    </source>
</evidence>
<protein>
    <recommendedName>
        <fullName evidence="9">Glucanase</fullName>
        <ecNumber evidence="9">3.2.1.-</ecNumber>
    </recommendedName>
</protein>
<dbReference type="PANTHER" id="PTHR33753:SF2">
    <property type="entry name" value="GLYCOSIDE HYDROLASE FAMILY 7 PROTEIN"/>
    <property type="match status" value="1"/>
</dbReference>
<dbReference type="STRING" id="27349.A0A0L6VA36"/>
<comment type="catalytic activity">
    <reaction evidence="1">
        <text>Hydrolysis of (1-&gt;4)-beta-D-glucosidic linkages in cellulose and cellotetraose, releasing cellobiose from the non-reducing ends of the chains.</text>
        <dbReference type="EC" id="3.2.1.91"/>
    </reaction>
</comment>
<dbReference type="InterPro" id="IPR037019">
    <property type="entry name" value="Glyco_hydro_7_sf"/>
</dbReference>
<evidence type="ECO:0000256" key="8">
    <source>
        <dbReference type="ARBA" id="ARBA00023326"/>
    </source>
</evidence>
<evidence type="ECO:0000313" key="11">
    <source>
        <dbReference type="EMBL" id="KNZ56975.1"/>
    </source>
</evidence>
<proteinExistence type="inferred from homology"/>
<keyword evidence="7 9" id="KW-0326">Glycosidase</keyword>
<evidence type="ECO:0000256" key="6">
    <source>
        <dbReference type="ARBA" id="ARBA00023277"/>
    </source>
</evidence>
<evidence type="ECO:0000256" key="4">
    <source>
        <dbReference type="ARBA" id="ARBA00022801"/>
    </source>
</evidence>
<dbReference type="InterPro" id="IPR013320">
    <property type="entry name" value="ConA-like_dom_sf"/>
</dbReference>
<dbReference type="InterPro" id="IPR001722">
    <property type="entry name" value="Glyco_hydro_7"/>
</dbReference>
<evidence type="ECO:0000256" key="1">
    <source>
        <dbReference type="ARBA" id="ARBA00001641"/>
    </source>
</evidence>
<organism evidence="11 12">
    <name type="scientific">Puccinia sorghi</name>
    <dbReference type="NCBI Taxonomy" id="27349"/>
    <lineage>
        <taxon>Eukaryota</taxon>
        <taxon>Fungi</taxon>
        <taxon>Dikarya</taxon>
        <taxon>Basidiomycota</taxon>
        <taxon>Pucciniomycotina</taxon>
        <taxon>Pucciniomycetes</taxon>
        <taxon>Pucciniales</taxon>
        <taxon>Pucciniaceae</taxon>
        <taxon>Puccinia</taxon>
    </lineage>
</organism>
<dbReference type="Pfam" id="PF00840">
    <property type="entry name" value="Glyco_hydro_7"/>
    <property type="match status" value="1"/>
</dbReference>
<dbReference type="OrthoDB" id="2495324at2759"/>
<feature type="region of interest" description="Disordered" evidence="10">
    <location>
        <begin position="463"/>
        <end position="486"/>
    </location>
</feature>
<keyword evidence="3" id="KW-0732">Signal</keyword>
<feature type="compositionally biased region" description="Polar residues" evidence="10">
    <location>
        <begin position="471"/>
        <end position="482"/>
    </location>
</feature>
<comment type="similarity">
    <text evidence="2 9">Belongs to the glycosyl hydrolase 7 (cellulase C) family.</text>
</comment>
<evidence type="ECO:0000256" key="9">
    <source>
        <dbReference type="RuleBase" id="RU361164"/>
    </source>
</evidence>
<dbReference type="SUPFAM" id="SSF49899">
    <property type="entry name" value="Concanavalin A-like lectins/glucanases"/>
    <property type="match status" value="1"/>
</dbReference>
<accession>A0A0L6VA36</accession>
<sequence>MARAPFLPAPAHSPRANLHVRVFVQTNFLSAVASSYHSDSRLQKAGQVPMDLLSLLLLLPFFSSPSLAQQVGTQKPEQPVPFSIQECGNGNCQTLSGGLTIDANWRWSHNKDGKNCYTGNAWDPSICSNGDTCAQNCALEGADYEKTYGVKSLGPNSVNLKFVTQNENGQNVGSRLYFLDSSGKNYNMFKLKNRQFSFDVDVSQLPCGINGALYFTAMEADAGSSKYPNNKAGALYGTGYCDAQCPRDIKYIAGKANSEGWQGSGSDIGKGNMGNCCPEMDIWEANSISQAFTPHTCKVMKPTPCTGEKCGDGEGNRYKGLCDKDGCDFASYRWGAQEFYGKGKKVDTSKKFTVITQFITSDNSDRGQLTEIRRLYVQDGKTIQNEAVKIEGLPKPASSLTDDFCKANKKLTGDPDSYSQDGGLKFMGDAMNNGMVLVMSIWDDGEAKMQWLDGIYPPGKNSFGAQRGTCDPNSGDPQSVRSQFPDASVTFSNLKIEPIQKSS</sequence>
<reference evidence="11 12" key="1">
    <citation type="submission" date="2015-08" db="EMBL/GenBank/DDBJ databases">
        <title>Next Generation Sequencing and Analysis of the Genome of Puccinia sorghi L Schw, the Causal Agent of Maize Common Rust.</title>
        <authorList>
            <person name="Rochi L."/>
            <person name="Burguener G."/>
            <person name="Darino M."/>
            <person name="Turjanski A."/>
            <person name="Kreff E."/>
            <person name="Dieguez M.J."/>
            <person name="Sacco F."/>
        </authorList>
    </citation>
    <scope>NUCLEOTIDE SEQUENCE [LARGE SCALE GENOMIC DNA]</scope>
    <source>
        <strain evidence="11 12">RO10H11247</strain>
    </source>
</reference>
<dbReference type="GO" id="GO:0016162">
    <property type="term" value="F:cellulose 1,4-beta-cellobiosidase activity"/>
    <property type="evidence" value="ECO:0007669"/>
    <property type="project" value="UniProtKB-EC"/>
</dbReference>
<dbReference type="PRINTS" id="PR00734">
    <property type="entry name" value="GLHYDRLASE7"/>
</dbReference>
<keyword evidence="8 9" id="KW-0624">Polysaccharide degradation</keyword>
<evidence type="ECO:0000313" key="12">
    <source>
        <dbReference type="Proteomes" id="UP000037035"/>
    </source>
</evidence>
<keyword evidence="6" id="KW-0119">Carbohydrate metabolism</keyword>
<evidence type="ECO:0000256" key="10">
    <source>
        <dbReference type="SAM" id="MobiDB-lite"/>
    </source>
</evidence>
<dbReference type="AlphaFoldDB" id="A0A0L6VA36"/>
<comment type="caution">
    <text evidence="11">The sequence shown here is derived from an EMBL/GenBank/DDBJ whole genome shotgun (WGS) entry which is preliminary data.</text>
</comment>
<keyword evidence="5 9" id="KW-0136">Cellulose degradation</keyword>
<keyword evidence="12" id="KW-1185">Reference proteome</keyword>
<dbReference type="EC" id="3.2.1.-" evidence="9"/>
<evidence type="ECO:0000256" key="3">
    <source>
        <dbReference type="ARBA" id="ARBA00022729"/>
    </source>
</evidence>
<dbReference type="EMBL" id="LAVV01007141">
    <property type="protein sequence ID" value="KNZ56975.1"/>
    <property type="molecule type" value="Genomic_DNA"/>
</dbReference>
<keyword evidence="4 9" id="KW-0378">Hydrolase</keyword>
<name>A0A0L6VA36_9BASI</name>
<dbReference type="SMR" id="A0A0L6VA36"/>
<evidence type="ECO:0000256" key="2">
    <source>
        <dbReference type="ARBA" id="ARBA00006044"/>
    </source>
</evidence>
<gene>
    <name evidence="11" type="ORF">VP01_2274g2</name>
</gene>
<dbReference type="CDD" id="cd07999">
    <property type="entry name" value="GH7_CBH_EG"/>
    <property type="match status" value="1"/>
</dbReference>
<dbReference type="Proteomes" id="UP000037035">
    <property type="component" value="Unassembled WGS sequence"/>
</dbReference>
<dbReference type="VEuPathDB" id="FungiDB:VP01_2274g2"/>
<evidence type="ECO:0000256" key="5">
    <source>
        <dbReference type="ARBA" id="ARBA00023001"/>
    </source>
</evidence>
<dbReference type="Gene3D" id="2.70.100.10">
    <property type="entry name" value="Glycoside hydrolase, family 7, domain"/>
    <property type="match status" value="1"/>
</dbReference>
<dbReference type="PANTHER" id="PTHR33753">
    <property type="entry name" value="1,4-BETA-D-GLUCAN CELLOBIOHYDROLASE B"/>
    <property type="match status" value="1"/>
</dbReference>
<dbReference type="GO" id="GO:0030245">
    <property type="term" value="P:cellulose catabolic process"/>
    <property type="evidence" value="ECO:0007669"/>
    <property type="project" value="UniProtKB-KW"/>
</dbReference>